<protein>
    <submittedName>
        <fullName evidence="6">Uncharacterized protein</fullName>
    </submittedName>
</protein>
<feature type="domain" description="DUF2428" evidence="3">
    <location>
        <begin position="731"/>
        <end position="1003"/>
    </location>
</feature>
<dbReference type="PANTHER" id="PTHR14387">
    <property type="entry name" value="THADA/DEATH RECEPTOR INTERACTING PROTEIN"/>
    <property type="match status" value="1"/>
</dbReference>
<evidence type="ECO:0000313" key="7">
    <source>
        <dbReference type="Proteomes" id="UP001142055"/>
    </source>
</evidence>
<comment type="similarity">
    <text evidence="1">Belongs to the THADA family.</text>
</comment>
<keyword evidence="2" id="KW-0819">tRNA processing</keyword>
<dbReference type="GO" id="GO:0030488">
    <property type="term" value="P:tRNA methylation"/>
    <property type="evidence" value="ECO:0007669"/>
    <property type="project" value="TreeGrafter"/>
</dbReference>
<dbReference type="InterPro" id="IPR056842">
    <property type="entry name" value="THADA-like_TPR_C"/>
</dbReference>
<dbReference type="PANTHER" id="PTHR14387:SF0">
    <property type="entry name" value="DUF2428 DOMAIN-CONTAINING PROTEIN"/>
    <property type="match status" value="1"/>
</dbReference>
<name>A0A9Q0RPJ1_BLOTA</name>
<proteinExistence type="inferred from homology"/>
<evidence type="ECO:0000313" key="6">
    <source>
        <dbReference type="EMBL" id="KAJ6223493.1"/>
    </source>
</evidence>
<comment type="caution">
    <text evidence="6">The sequence shown here is derived from an EMBL/GenBank/DDBJ whole genome shotgun (WGS) entry which is preliminary data.</text>
</comment>
<dbReference type="Pfam" id="PF25151">
    <property type="entry name" value="TPR_Trm732_C"/>
    <property type="match status" value="1"/>
</dbReference>
<dbReference type="SUPFAM" id="SSF48371">
    <property type="entry name" value="ARM repeat"/>
    <property type="match status" value="1"/>
</dbReference>
<evidence type="ECO:0000259" key="5">
    <source>
        <dbReference type="Pfam" id="PF25151"/>
    </source>
</evidence>
<organism evidence="6 7">
    <name type="scientific">Blomia tropicalis</name>
    <name type="common">Mite</name>
    <dbReference type="NCBI Taxonomy" id="40697"/>
    <lineage>
        <taxon>Eukaryota</taxon>
        <taxon>Metazoa</taxon>
        <taxon>Ecdysozoa</taxon>
        <taxon>Arthropoda</taxon>
        <taxon>Chelicerata</taxon>
        <taxon>Arachnida</taxon>
        <taxon>Acari</taxon>
        <taxon>Acariformes</taxon>
        <taxon>Sarcoptiformes</taxon>
        <taxon>Astigmata</taxon>
        <taxon>Glycyphagoidea</taxon>
        <taxon>Echimyopodidae</taxon>
        <taxon>Blomia</taxon>
    </lineage>
</organism>
<dbReference type="EMBL" id="JAPWDV010000001">
    <property type="protein sequence ID" value="KAJ6223493.1"/>
    <property type="molecule type" value="Genomic_DNA"/>
</dbReference>
<dbReference type="OMA" id="FRHQECH"/>
<dbReference type="InterPro" id="IPR051954">
    <property type="entry name" value="tRNA_methyltransferase_THADA"/>
</dbReference>
<reference evidence="6" key="1">
    <citation type="submission" date="2022-12" db="EMBL/GenBank/DDBJ databases">
        <title>Genome assemblies of Blomia tropicalis.</title>
        <authorList>
            <person name="Cui Y."/>
        </authorList>
    </citation>
    <scope>NUCLEOTIDE SEQUENCE</scope>
    <source>
        <tissue evidence="6">Adult mites</tissue>
    </source>
</reference>
<evidence type="ECO:0000256" key="1">
    <source>
        <dbReference type="ARBA" id="ARBA00010409"/>
    </source>
</evidence>
<keyword evidence="7" id="KW-1185">Reference proteome</keyword>
<dbReference type="Pfam" id="PF25150">
    <property type="entry name" value="TPR_Trm732"/>
    <property type="match status" value="1"/>
</dbReference>
<evidence type="ECO:0000256" key="2">
    <source>
        <dbReference type="ARBA" id="ARBA00022694"/>
    </source>
</evidence>
<evidence type="ECO:0000259" key="3">
    <source>
        <dbReference type="Pfam" id="PF10350"/>
    </source>
</evidence>
<accession>A0A9Q0RPJ1</accession>
<dbReference type="Pfam" id="PF10350">
    <property type="entry name" value="DUF2428"/>
    <property type="match status" value="1"/>
</dbReference>
<sequence>MINLAKPRKVDESKNRLLKFKRDSKKIELKTEFPDILKHFESIIIGNNSRVADNQITSNAIRQLLSSLQSLLNRRESIQSKEPNEEDWVTLTNSMNNCLQELNILVSSESAFPETITLSALCIAFLFLSYFNHFRIRFSNQNVPLESLLILNSFKMYLNYLYNAKQLNLGNHFAEIFSNKTNEEEECLKLKSFINEIIIAKCDANYPLTFRDAAFLTGLFNCTLLVNFLMKPSLIESFLQLHSFILRLYDVLDNRQIILNNHFNKTTQDGQLVLIQFVEQTLEQIDHKWESPINGVGQSVKKSFHYLIELVHLSVNSLANAISEYYKSSIISFCNSSNQQSDNQLTELWTKHWLQPICSLFQTELSQSTVVQNVLLAHIFPFTLQNVPNSMSVLMNQFVGYSYGQISIVRIYLEKNSQSLIDRSQLPDCEWFKQMLTDSNDMTRAEALALLTDEKYIYRNRPEVCRLVLLFIKNNLNIDNPSFRQRIICKLEQFYSKVIISLVDRISNEKILDSDLDLVRFVKNSLDFFTLSLFPGSSFQRKYTSLNIVGALINIFDREDKEGKLLKIFDNEKGSPNNWRNNILFGLVDKDDKIRRMSTEIMIQFLKSQLSNEKISDELNLYQLAERFLQSPRHQESHIGGLLLKCLLRSNRLLPSINGYEMICELVRKSCNQFYSKQFRNNLLDSARNSPLHGNILALNHCLTFKSFQEIFSIINLETILFNSELRAEIFAPAIQLSLDCLEYFLKLLTPTNPSNNISEIIEDGDDDFSSPSFHEMCQSIEKIIQKNSNQNQDGDVFLSNDFQLILSMCWLNIKENCFLLTTLTNLYADLLNEIVDSDSLREKFMKLTNLNIIWVIEACGISLTKFIRTILRIQCYLQKAKHVDTKIGHSFRSQLELFISNCLSIIDLGDSTSTSITRRSAGLAFIIQAILVGEAEAIYLDGIKPIQNDRTLYDRMVKLLITTVRSKISESDNYQLVDLPQSNALHILQSIIGTSALSHLSTKTKKRVRETGDSTDSLDLGTEFGTTITFEEFAARYPSMLIVIDNHFDSCTDDRLHPELVPLLALLASFTPIGRNDQKIQDQTKDSKMIQHLTRFLFNKIWKIRMLSARALANLWSVSELESFIKQWCDLSDTKFTNNQLHGMMCCVDNLIELEPNMRKVENGNSFWETFKKRLDQNGCAILKDLWLTMFNKISDSINDEEVESKLEVMKIYENLNYESINVKLLNLKHKVNFKQPDDIRHQASIDMLQIIRSLQFPTTEIDISSFVKIILTVLEDEDRDVRMVGQRIVAQLEPNGHMMNQSESIEFFFQWLLSNKFGLNQQFTSQLLNRLIESSNLSTYIELFSNLNSKDTNQLVLFEREEKNVFAEPYLMSLRIGSFLQQSAIKLQDNKHWNTKQLEMNCKQIIEILKLENSIRIESLMLLSIWKLPDFMSRLMNLYIVLKFD</sequence>
<evidence type="ECO:0000259" key="4">
    <source>
        <dbReference type="Pfam" id="PF25150"/>
    </source>
</evidence>
<gene>
    <name evidence="6" type="ORF">RDWZM_002038</name>
</gene>
<dbReference type="InterPro" id="IPR056843">
    <property type="entry name" value="THADA-like_TPR"/>
</dbReference>
<dbReference type="InterPro" id="IPR016024">
    <property type="entry name" value="ARM-type_fold"/>
</dbReference>
<dbReference type="InterPro" id="IPR019442">
    <property type="entry name" value="THADA/TRM732_DUF2428"/>
</dbReference>
<dbReference type="GO" id="GO:0005829">
    <property type="term" value="C:cytosol"/>
    <property type="evidence" value="ECO:0007669"/>
    <property type="project" value="TreeGrafter"/>
</dbReference>
<feature type="domain" description="tRNA (32-2'-O)-methyltransferase regulator THADA-like TPR repeats region" evidence="4">
    <location>
        <begin position="349"/>
        <end position="555"/>
    </location>
</feature>
<dbReference type="Proteomes" id="UP001142055">
    <property type="component" value="Chromosome 1"/>
</dbReference>
<feature type="domain" description="tRNA (32-2'-O)-methyltransferase regulator THADA-like C-terminal TPR repeats region" evidence="5">
    <location>
        <begin position="1027"/>
        <end position="1152"/>
    </location>
</feature>